<organism evidence="2 3">
    <name type="scientific">Yaniella flava</name>
    <dbReference type="NCBI Taxonomy" id="287930"/>
    <lineage>
        <taxon>Bacteria</taxon>
        <taxon>Bacillati</taxon>
        <taxon>Actinomycetota</taxon>
        <taxon>Actinomycetes</taxon>
        <taxon>Micrococcales</taxon>
        <taxon>Micrococcaceae</taxon>
        <taxon>Yaniella</taxon>
    </lineage>
</organism>
<name>A0ABN2U3M7_9MICC</name>
<dbReference type="GO" id="GO:0016853">
    <property type="term" value="F:isomerase activity"/>
    <property type="evidence" value="ECO:0007669"/>
    <property type="project" value="UniProtKB-KW"/>
</dbReference>
<sequence length="178" mass="20378">MTTNMMPPPEVPGDDRDWTFVIDQGCTECGFQPFAPNLMGDRLRSAAARWRPVLQRVDATQRPSEPVWSPVEYACHVRDMITVLQQRVETMLHQHNPDLADFDGDAEAVRREYWKADSQTVLGELTLKAQSTADLVDTVEREQWELPGRRSDGFEFTIATLCLYIGHEMEHHLHDVKG</sequence>
<accession>A0ABN2U3M7</accession>
<reference evidence="2 3" key="1">
    <citation type="journal article" date="2019" name="Int. J. Syst. Evol. Microbiol.">
        <title>The Global Catalogue of Microorganisms (GCM) 10K type strain sequencing project: providing services to taxonomists for standard genome sequencing and annotation.</title>
        <authorList>
            <consortium name="The Broad Institute Genomics Platform"/>
            <consortium name="The Broad Institute Genome Sequencing Center for Infectious Disease"/>
            <person name="Wu L."/>
            <person name="Ma J."/>
        </authorList>
    </citation>
    <scope>NUCLEOTIDE SEQUENCE [LARGE SCALE GENOMIC DNA]</scope>
    <source>
        <strain evidence="2 3">JCM 13595</strain>
    </source>
</reference>
<protein>
    <submittedName>
        <fullName evidence="2">Maleylpyruvate isomerase N-terminal domain-containing protein</fullName>
    </submittedName>
</protein>
<dbReference type="InterPro" id="IPR034660">
    <property type="entry name" value="DinB/YfiT-like"/>
</dbReference>
<keyword evidence="3" id="KW-1185">Reference proteome</keyword>
<evidence type="ECO:0000259" key="1">
    <source>
        <dbReference type="Pfam" id="PF12867"/>
    </source>
</evidence>
<dbReference type="Proteomes" id="UP001501461">
    <property type="component" value="Unassembled WGS sequence"/>
</dbReference>
<dbReference type="InterPro" id="IPR024775">
    <property type="entry name" value="DinB-like"/>
</dbReference>
<gene>
    <name evidence="2" type="ORF">GCM10009720_03550</name>
</gene>
<dbReference type="EMBL" id="BAAAMN010000007">
    <property type="protein sequence ID" value="GAA2027132.1"/>
    <property type="molecule type" value="Genomic_DNA"/>
</dbReference>
<comment type="caution">
    <text evidence="2">The sequence shown here is derived from an EMBL/GenBank/DDBJ whole genome shotgun (WGS) entry which is preliminary data.</text>
</comment>
<evidence type="ECO:0000313" key="2">
    <source>
        <dbReference type="EMBL" id="GAA2027132.1"/>
    </source>
</evidence>
<dbReference type="RefSeq" id="WP_343955885.1">
    <property type="nucleotide sequence ID" value="NZ_BAAAMN010000007.1"/>
</dbReference>
<proteinExistence type="predicted"/>
<dbReference type="SUPFAM" id="SSF109854">
    <property type="entry name" value="DinB/YfiT-like putative metalloenzymes"/>
    <property type="match status" value="1"/>
</dbReference>
<evidence type="ECO:0000313" key="3">
    <source>
        <dbReference type="Proteomes" id="UP001501461"/>
    </source>
</evidence>
<dbReference type="Pfam" id="PF12867">
    <property type="entry name" value="DinB_2"/>
    <property type="match status" value="1"/>
</dbReference>
<dbReference type="Gene3D" id="1.20.120.450">
    <property type="entry name" value="dinb family like domain"/>
    <property type="match status" value="1"/>
</dbReference>
<keyword evidence="2" id="KW-0413">Isomerase</keyword>
<feature type="domain" description="DinB-like" evidence="1">
    <location>
        <begin position="57"/>
        <end position="174"/>
    </location>
</feature>